<dbReference type="AlphaFoldDB" id="A0A8X7B8D7"/>
<protein>
    <submittedName>
        <fullName evidence="2">Uncharacterized protein</fullName>
    </submittedName>
</protein>
<gene>
    <name evidence="2" type="ORF">TNCV_3939471</name>
</gene>
<proteinExistence type="predicted"/>
<organism evidence="2 3">
    <name type="scientific">Trichonephila clavipes</name>
    <name type="common">Golden silk orbweaver</name>
    <name type="synonym">Nephila clavipes</name>
    <dbReference type="NCBI Taxonomy" id="2585209"/>
    <lineage>
        <taxon>Eukaryota</taxon>
        <taxon>Metazoa</taxon>
        <taxon>Ecdysozoa</taxon>
        <taxon>Arthropoda</taxon>
        <taxon>Chelicerata</taxon>
        <taxon>Arachnida</taxon>
        <taxon>Araneae</taxon>
        <taxon>Araneomorphae</taxon>
        <taxon>Entelegynae</taxon>
        <taxon>Araneoidea</taxon>
        <taxon>Nephilidae</taxon>
        <taxon>Trichonephila</taxon>
    </lineage>
</organism>
<keyword evidence="3" id="KW-1185">Reference proteome</keyword>
<accession>A0A8X7B8D7</accession>
<evidence type="ECO:0000256" key="1">
    <source>
        <dbReference type="SAM" id="MobiDB-lite"/>
    </source>
</evidence>
<dbReference type="Proteomes" id="UP000887159">
    <property type="component" value="Unassembled WGS sequence"/>
</dbReference>
<dbReference type="EMBL" id="BMAU01021363">
    <property type="protein sequence ID" value="GFY23251.1"/>
    <property type="molecule type" value="Genomic_DNA"/>
</dbReference>
<name>A0A8X7B8D7_TRICX</name>
<evidence type="ECO:0000313" key="3">
    <source>
        <dbReference type="Proteomes" id="UP000887159"/>
    </source>
</evidence>
<comment type="caution">
    <text evidence="2">The sequence shown here is derived from an EMBL/GenBank/DDBJ whole genome shotgun (WGS) entry which is preliminary data.</text>
</comment>
<feature type="region of interest" description="Disordered" evidence="1">
    <location>
        <begin position="36"/>
        <end position="96"/>
    </location>
</feature>
<reference evidence="2" key="1">
    <citation type="submission" date="2020-08" db="EMBL/GenBank/DDBJ databases">
        <title>Multicomponent nature underlies the extraordinary mechanical properties of spider dragline silk.</title>
        <authorList>
            <person name="Kono N."/>
            <person name="Nakamura H."/>
            <person name="Mori M."/>
            <person name="Yoshida Y."/>
            <person name="Ohtoshi R."/>
            <person name="Malay A.D."/>
            <person name="Moran D.A.P."/>
            <person name="Tomita M."/>
            <person name="Numata K."/>
            <person name="Arakawa K."/>
        </authorList>
    </citation>
    <scope>NUCLEOTIDE SEQUENCE</scope>
</reference>
<sequence length="96" mass="10949">MLVTSILDMSIVLEYRDDLVVKAEITRLSCHEFESSVAEDPPCRGSRCTPRRSPEVRRGVQLRRSPHHLTMAQDNVDRRQLPSSSPHSHENLQEAS</sequence>
<feature type="compositionally biased region" description="Basic and acidic residues" evidence="1">
    <location>
        <begin position="87"/>
        <end position="96"/>
    </location>
</feature>
<evidence type="ECO:0000313" key="2">
    <source>
        <dbReference type="EMBL" id="GFY23251.1"/>
    </source>
</evidence>